<evidence type="ECO:0000256" key="3">
    <source>
        <dbReference type="ARBA" id="ARBA00004651"/>
    </source>
</evidence>
<evidence type="ECO:0000313" key="20">
    <source>
        <dbReference type="Proteomes" id="UP000886721"/>
    </source>
</evidence>
<dbReference type="Proteomes" id="UP000886721">
    <property type="component" value="Unassembled WGS sequence"/>
</dbReference>
<dbReference type="InterPro" id="IPR013011">
    <property type="entry name" value="PTS_EIIB_2"/>
</dbReference>
<evidence type="ECO:0000256" key="13">
    <source>
        <dbReference type="ARBA" id="ARBA00022989"/>
    </source>
</evidence>
<evidence type="ECO:0000256" key="2">
    <source>
        <dbReference type="ARBA" id="ARBA00002434"/>
    </source>
</evidence>
<keyword evidence="6" id="KW-0813">Transport</keyword>
<evidence type="ECO:0000313" key="19">
    <source>
        <dbReference type="EMBL" id="HIX67958.1"/>
    </source>
</evidence>
<dbReference type="PROSITE" id="PS51099">
    <property type="entry name" value="PTS_EIIB_TYPE_2"/>
    <property type="match status" value="1"/>
</dbReference>
<dbReference type="EMBL" id="DXEM01000026">
    <property type="protein sequence ID" value="HIX67958.1"/>
    <property type="molecule type" value="Genomic_DNA"/>
</dbReference>
<evidence type="ECO:0000256" key="4">
    <source>
        <dbReference type="ARBA" id="ARBA00011909"/>
    </source>
</evidence>
<comment type="subcellular location">
    <subcellularLocation>
        <location evidence="3">Cell membrane</location>
        <topology evidence="3">Multi-pass membrane protein</topology>
    </subcellularLocation>
</comment>
<dbReference type="Pfam" id="PF02378">
    <property type="entry name" value="PTS_EIIC"/>
    <property type="match status" value="1"/>
</dbReference>
<protein>
    <recommendedName>
        <fullName evidence="5">PTS system mannitol-specific EIICB component</fullName>
        <ecNumber evidence="4">2.7.1.197</ecNumber>
    </recommendedName>
    <alternativeName>
        <fullName evidence="15">EIICB-Mtl</fullName>
    </alternativeName>
</protein>
<dbReference type="Pfam" id="PF02302">
    <property type="entry name" value="PTS_IIB"/>
    <property type="match status" value="1"/>
</dbReference>
<feature type="domain" description="PTS EIIB type-2" evidence="17">
    <location>
        <begin position="382"/>
        <end position="474"/>
    </location>
</feature>
<dbReference type="PROSITE" id="PS51104">
    <property type="entry name" value="PTS_EIIC_TYPE_2"/>
    <property type="match status" value="1"/>
</dbReference>
<dbReference type="InterPro" id="IPR036095">
    <property type="entry name" value="PTS_EIIB-like_sf"/>
</dbReference>
<evidence type="ECO:0000256" key="1">
    <source>
        <dbReference type="ARBA" id="ARBA00001655"/>
    </source>
</evidence>
<keyword evidence="12 16" id="KW-0812">Transmembrane</keyword>
<feature type="transmembrane region" description="Helical" evidence="16">
    <location>
        <begin position="213"/>
        <end position="234"/>
    </location>
</feature>
<organism evidence="19 20">
    <name type="scientific">Candidatus Anaerostipes excrementavium</name>
    <dbReference type="NCBI Taxonomy" id="2838463"/>
    <lineage>
        <taxon>Bacteria</taxon>
        <taxon>Bacillati</taxon>
        <taxon>Bacillota</taxon>
        <taxon>Clostridia</taxon>
        <taxon>Lachnospirales</taxon>
        <taxon>Lachnospiraceae</taxon>
        <taxon>Anaerostipes</taxon>
    </lineage>
</organism>
<evidence type="ECO:0000256" key="10">
    <source>
        <dbReference type="ARBA" id="ARBA00022679"/>
    </source>
</evidence>
<feature type="transmembrane region" description="Helical" evidence="16">
    <location>
        <begin position="12"/>
        <end position="36"/>
    </location>
</feature>
<feature type="transmembrane region" description="Helical" evidence="16">
    <location>
        <begin position="277"/>
        <end position="305"/>
    </location>
</feature>
<dbReference type="GO" id="GO:0005886">
    <property type="term" value="C:plasma membrane"/>
    <property type="evidence" value="ECO:0007669"/>
    <property type="project" value="UniProtKB-SubCell"/>
</dbReference>
<comment type="catalytic activity">
    <reaction evidence="1">
        <text>D-mannitol(out) + N(pros)-phospho-L-histidyl-[protein] = D-mannitol 1-phosphate(in) + L-histidyl-[protein]</text>
        <dbReference type="Rhea" id="RHEA:33363"/>
        <dbReference type="Rhea" id="RHEA-COMP:9745"/>
        <dbReference type="Rhea" id="RHEA-COMP:9746"/>
        <dbReference type="ChEBI" id="CHEBI:16899"/>
        <dbReference type="ChEBI" id="CHEBI:29979"/>
        <dbReference type="ChEBI" id="CHEBI:61381"/>
        <dbReference type="ChEBI" id="CHEBI:64837"/>
        <dbReference type="EC" id="2.7.1.197"/>
    </reaction>
</comment>
<evidence type="ECO:0000256" key="12">
    <source>
        <dbReference type="ARBA" id="ARBA00022692"/>
    </source>
</evidence>
<dbReference type="AlphaFoldDB" id="A0A9D1WVD0"/>
<dbReference type="PANTHER" id="PTHR30181">
    <property type="entry name" value="MANNITOL PERMEASE IIC COMPONENT"/>
    <property type="match status" value="1"/>
</dbReference>
<keyword evidence="10" id="KW-0808">Transferase</keyword>
<dbReference type="InterPro" id="IPR050893">
    <property type="entry name" value="Sugar_PTS"/>
</dbReference>
<feature type="transmembrane region" description="Helical" evidence="16">
    <location>
        <begin position="56"/>
        <end position="73"/>
    </location>
</feature>
<dbReference type="InterPro" id="IPR013014">
    <property type="entry name" value="PTS_EIIC_2"/>
</dbReference>
<evidence type="ECO:0000256" key="15">
    <source>
        <dbReference type="ARBA" id="ARBA00033349"/>
    </source>
</evidence>
<dbReference type="InterPro" id="IPR003352">
    <property type="entry name" value="PTS_EIIC"/>
</dbReference>
<proteinExistence type="predicted"/>
<keyword evidence="14 16" id="KW-0472">Membrane</keyword>
<dbReference type="CDD" id="cd05567">
    <property type="entry name" value="PTS_IIB_mannitol"/>
    <property type="match status" value="1"/>
</dbReference>
<evidence type="ECO:0000256" key="7">
    <source>
        <dbReference type="ARBA" id="ARBA00022475"/>
    </source>
</evidence>
<dbReference type="EC" id="2.7.1.197" evidence="4"/>
<evidence type="ECO:0000256" key="14">
    <source>
        <dbReference type="ARBA" id="ARBA00023136"/>
    </source>
</evidence>
<dbReference type="GO" id="GO:0022872">
    <property type="term" value="F:protein-N(PI)-phosphohistidine-mannitol phosphotransferase system transmembrane transporter activity"/>
    <property type="evidence" value="ECO:0007669"/>
    <property type="project" value="InterPro"/>
</dbReference>
<dbReference type="PANTHER" id="PTHR30181:SF2">
    <property type="entry name" value="PTS SYSTEM MANNITOL-SPECIFIC EIICBA COMPONENT"/>
    <property type="match status" value="1"/>
</dbReference>
<reference evidence="19" key="2">
    <citation type="submission" date="2021-04" db="EMBL/GenBank/DDBJ databases">
        <authorList>
            <person name="Gilroy R."/>
        </authorList>
    </citation>
    <scope>NUCLEOTIDE SEQUENCE</scope>
    <source>
        <strain evidence="19">CHK191-13928</strain>
    </source>
</reference>
<name>A0A9D1WVD0_9FIRM</name>
<evidence type="ECO:0000256" key="6">
    <source>
        <dbReference type="ARBA" id="ARBA00022448"/>
    </source>
</evidence>
<dbReference type="Gene3D" id="3.40.50.2300">
    <property type="match status" value="1"/>
</dbReference>
<reference evidence="19" key="1">
    <citation type="journal article" date="2021" name="PeerJ">
        <title>Extensive microbial diversity within the chicken gut microbiome revealed by metagenomics and culture.</title>
        <authorList>
            <person name="Gilroy R."/>
            <person name="Ravi A."/>
            <person name="Getino M."/>
            <person name="Pursley I."/>
            <person name="Horton D.L."/>
            <person name="Alikhan N.F."/>
            <person name="Baker D."/>
            <person name="Gharbi K."/>
            <person name="Hall N."/>
            <person name="Watson M."/>
            <person name="Adriaenssens E.M."/>
            <person name="Foster-Nyarko E."/>
            <person name="Jarju S."/>
            <person name="Secka A."/>
            <person name="Antonio M."/>
            <person name="Oren A."/>
            <person name="Chaudhuri R.R."/>
            <person name="La Ragione R."/>
            <person name="Hildebrand F."/>
            <person name="Pallen M.J."/>
        </authorList>
    </citation>
    <scope>NUCLEOTIDE SEQUENCE</scope>
    <source>
        <strain evidence="19">CHK191-13928</strain>
    </source>
</reference>
<feature type="transmembrane region" description="Helical" evidence="16">
    <location>
        <begin position="85"/>
        <end position="111"/>
    </location>
</feature>
<evidence type="ECO:0000256" key="11">
    <source>
        <dbReference type="ARBA" id="ARBA00022683"/>
    </source>
</evidence>
<dbReference type="GO" id="GO:0090563">
    <property type="term" value="F:protein-phosphocysteine-sugar phosphotransferase activity"/>
    <property type="evidence" value="ECO:0007669"/>
    <property type="project" value="TreeGrafter"/>
</dbReference>
<dbReference type="SUPFAM" id="SSF52794">
    <property type="entry name" value="PTS system IIB component-like"/>
    <property type="match status" value="1"/>
</dbReference>
<feature type="domain" description="PTS EIIC type-2" evidence="18">
    <location>
        <begin position="12"/>
        <end position="347"/>
    </location>
</feature>
<keyword evidence="8" id="KW-0597">Phosphoprotein</keyword>
<evidence type="ECO:0000259" key="17">
    <source>
        <dbReference type="PROSITE" id="PS51099"/>
    </source>
</evidence>
<evidence type="ECO:0000256" key="8">
    <source>
        <dbReference type="ARBA" id="ARBA00022553"/>
    </source>
</evidence>
<keyword evidence="7" id="KW-1003">Cell membrane</keyword>
<comment type="function">
    <text evidence="2">The phosphoenolpyruvate-dependent sugar phosphotransferase system (sugar PTS), a major carbohydrate active transport system, catalyzes the phosphorylation of incoming sugar substrates concomitantly with their translocation across the cell membrane. The enzyme II CmtAB PTS system is involved in D-mannitol transport.</text>
</comment>
<dbReference type="InterPro" id="IPR029503">
    <property type="entry name" value="PTS_EIIB_mannitol"/>
</dbReference>
<evidence type="ECO:0000259" key="18">
    <source>
        <dbReference type="PROSITE" id="PS51104"/>
    </source>
</evidence>
<evidence type="ECO:0000256" key="16">
    <source>
        <dbReference type="SAM" id="Phobius"/>
    </source>
</evidence>
<comment type="caution">
    <text evidence="19">The sequence shown here is derived from an EMBL/GenBank/DDBJ whole genome shotgun (WGS) entry which is preliminary data.</text>
</comment>
<gene>
    <name evidence="19" type="ORF">H9735_07585</name>
</gene>
<dbReference type="GO" id="GO:0009401">
    <property type="term" value="P:phosphoenolpyruvate-dependent sugar phosphotransferase system"/>
    <property type="evidence" value="ECO:0007669"/>
    <property type="project" value="UniProtKB-KW"/>
</dbReference>
<keyword evidence="13 16" id="KW-1133">Transmembrane helix</keyword>
<feature type="transmembrane region" description="Helical" evidence="16">
    <location>
        <begin position="133"/>
        <end position="161"/>
    </location>
</feature>
<keyword evidence="9" id="KW-0762">Sugar transport</keyword>
<keyword evidence="11" id="KW-0598">Phosphotransferase system</keyword>
<feature type="transmembrane region" description="Helical" evidence="16">
    <location>
        <begin position="312"/>
        <end position="334"/>
    </location>
</feature>
<sequence>MANEIKAKVQKMGGFLSGMVMPNIGALIAWGIVTALFLETGYFPNEKLAELITPTLTYLIPILFGYTGGYNVYGRRGAVAGTVATIGVVVGADVTMMIGGMIMGPLGAWIIKQVDKVLDGHVKPGMEMLVDNFSMGIVGAIMMIAGYAIVTPIFAGITNILTVGVNFMISHNILPFTEVFVVPGQVLFLNNAINHGIFTPLAIEQASETGKSILYLVEANGGMWAGLVLAFAVFGKGMAKKSAPGAAIIQIIGGIGEVSFPYALIKPVTILGPILGGIAALFWFQIMDGGAVAAVSPGSLIALIIMSPKGKVLVNVGGYAIATVVSFVVVAFFLKRDKTPDEEEQEVQGIDMSQFVESHSAPGEEKEQTAPSAANVEKRKIKKIAFACDAGMGSSAMGASMLKTQLNKAGLYLDVSHVSIHQIPEDIDVVVTNTNLLEAAKKEAPAGIPIIEIKEFLNADEHKAIVQQIKDMME</sequence>
<evidence type="ECO:0000256" key="5">
    <source>
        <dbReference type="ARBA" id="ARBA00021825"/>
    </source>
</evidence>
<accession>A0A9D1WVD0</accession>
<dbReference type="InterPro" id="IPR003501">
    <property type="entry name" value="PTS_EIIB_2/3"/>
</dbReference>
<evidence type="ECO:0000256" key="9">
    <source>
        <dbReference type="ARBA" id="ARBA00022597"/>
    </source>
</evidence>